<gene>
    <name evidence="2" type="ORF">COB13_06105</name>
</gene>
<feature type="transmembrane region" description="Helical" evidence="1">
    <location>
        <begin position="95"/>
        <end position="115"/>
    </location>
</feature>
<comment type="caution">
    <text evidence="2">The sequence shown here is derived from an EMBL/GenBank/DDBJ whole genome shotgun (WGS) entry which is preliminary data.</text>
</comment>
<reference key="1">
    <citation type="submission" date="2017-08" db="EMBL/GenBank/DDBJ databases">
        <title>A dynamic microbial community with high functional redundancy inhabits the cold, oxic subseafloor aquifer.</title>
        <authorList>
            <person name="Tully B.J."/>
            <person name="Wheat C.G."/>
            <person name="Glazer B.T."/>
            <person name="Huber J.A."/>
        </authorList>
    </citation>
    <scope>NUCLEOTIDE SEQUENCE [LARGE SCALE GENOMIC DNA]</scope>
</reference>
<evidence type="ECO:0000313" key="2">
    <source>
        <dbReference type="EMBL" id="PCJ02160.1"/>
    </source>
</evidence>
<feature type="transmembrane region" description="Helical" evidence="1">
    <location>
        <begin position="39"/>
        <end position="59"/>
    </location>
</feature>
<proteinExistence type="predicted"/>
<feature type="transmembrane region" description="Helical" evidence="1">
    <location>
        <begin position="12"/>
        <end position="33"/>
    </location>
</feature>
<dbReference type="EMBL" id="NVUS01000005">
    <property type="protein sequence ID" value="PCJ02160.1"/>
    <property type="molecule type" value="Genomic_DNA"/>
</dbReference>
<keyword evidence="1" id="KW-0472">Membrane</keyword>
<dbReference type="AlphaFoldDB" id="A0A2A4Z5V4"/>
<accession>A0A2A4Z5V4</accession>
<sequence length="130" mass="14375">MLEMMKASAKLPLNVKIWMGIMMLTFLLHIPYYDSPIHLANMLAFFLTAMIIAPIGFAMSKNVNSLAVAHFVAWPIMLAKGVFEYTNGRIDFGTTAGIILLAGYAIFAISLILDFKILMDELRKVSTASA</sequence>
<name>A0A2A4Z5V4_9PROT</name>
<reference evidence="2" key="2">
    <citation type="journal article" date="2018" name="ISME J.">
        <title>A dynamic microbial community with high functional redundancy inhabits the cold, oxic subseafloor aquifer.</title>
        <authorList>
            <person name="Tully B.J."/>
            <person name="Wheat C.G."/>
            <person name="Glazer B.T."/>
            <person name="Huber J.A."/>
        </authorList>
    </citation>
    <scope>NUCLEOTIDE SEQUENCE</scope>
    <source>
        <strain evidence="2">NORP83</strain>
    </source>
</reference>
<feature type="transmembrane region" description="Helical" evidence="1">
    <location>
        <begin position="66"/>
        <end position="83"/>
    </location>
</feature>
<keyword evidence="1" id="KW-1133">Transmembrane helix</keyword>
<organism evidence="2">
    <name type="scientific">OCS116 cluster bacterium</name>
    <dbReference type="NCBI Taxonomy" id="2030921"/>
    <lineage>
        <taxon>Bacteria</taxon>
        <taxon>Pseudomonadati</taxon>
        <taxon>Pseudomonadota</taxon>
        <taxon>Alphaproteobacteria</taxon>
        <taxon>OCS116 cluster</taxon>
    </lineage>
</organism>
<evidence type="ECO:0000256" key="1">
    <source>
        <dbReference type="SAM" id="Phobius"/>
    </source>
</evidence>
<protein>
    <submittedName>
        <fullName evidence="2">Uncharacterized protein</fullName>
    </submittedName>
</protein>
<keyword evidence="1" id="KW-0812">Transmembrane</keyword>